<organism evidence="5 6">
    <name type="scientific">Cannabis sativa</name>
    <name type="common">Hemp</name>
    <name type="synonym">Marijuana</name>
    <dbReference type="NCBI Taxonomy" id="3483"/>
    <lineage>
        <taxon>Eukaryota</taxon>
        <taxon>Viridiplantae</taxon>
        <taxon>Streptophyta</taxon>
        <taxon>Embryophyta</taxon>
        <taxon>Tracheophyta</taxon>
        <taxon>Spermatophyta</taxon>
        <taxon>Magnoliopsida</taxon>
        <taxon>eudicotyledons</taxon>
        <taxon>Gunneridae</taxon>
        <taxon>Pentapetalae</taxon>
        <taxon>rosids</taxon>
        <taxon>fabids</taxon>
        <taxon>Rosales</taxon>
        <taxon>Cannabaceae</taxon>
        <taxon>Cannabis</taxon>
    </lineage>
</organism>
<name>A0A7J6HWR2_CANSA</name>
<dbReference type="EMBL" id="JAATIQ010000021">
    <property type="protein sequence ID" value="KAF4399703.1"/>
    <property type="molecule type" value="Genomic_DNA"/>
</dbReference>
<feature type="region of interest" description="Disordered" evidence="4">
    <location>
        <begin position="328"/>
        <end position="350"/>
    </location>
</feature>
<dbReference type="PANTHER" id="PTHR16684">
    <property type="entry name" value="CENTROMERE PROTEIN C"/>
    <property type="match status" value="1"/>
</dbReference>
<evidence type="ECO:0000313" key="5">
    <source>
        <dbReference type="EMBL" id="KAF4399703.1"/>
    </source>
</evidence>
<reference evidence="5 6" key="1">
    <citation type="journal article" date="2020" name="bioRxiv">
        <title>Sequence and annotation of 42 cannabis genomes reveals extensive copy number variation in cannabinoid synthesis and pathogen resistance genes.</title>
        <authorList>
            <person name="Mckernan K.J."/>
            <person name="Helbert Y."/>
            <person name="Kane L.T."/>
            <person name="Ebling H."/>
            <person name="Zhang L."/>
            <person name="Liu B."/>
            <person name="Eaton Z."/>
            <person name="Mclaughlin S."/>
            <person name="Kingan S."/>
            <person name="Baybayan P."/>
            <person name="Concepcion G."/>
            <person name="Jordan M."/>
            <person name="Riva A."/>
            <person name="Barbazuk W."/>
            <person name="Harkins T."/>
        </authorList>
    </citation>
    <scope>NUCLEOTIDE SEQUENCE [LARGE SCALE GENOMIC DNA]</scope>
    <source>
        <strain evidence="6">cv. Jamaican Lion 4</strain>
        <tissue evidence="5">Leaf</tissue>
    </source>
</reference>
<dbReference type="GO" id="GO:0019237">
    <property type="term" value="F:centromeric DNA binding"/>
    <property type="evidence" value="ECO:0007669"/>
    <property type="project" value="InterPro"/>
</dbReference>
<evidence type="ECO:0000256" key="2">
    <source>
        <dbReference type="ARBA" id="ARBA00010291"/>
    </source>
</evidence>
<evidence type="ECO:0000256" key="4">
    <source>
        <dbReference type="SAM" id="MobiDB-lite"/>
    </source>
</evidence>
<protein>
    <submittedName>
        <fullName evidence="5">Uncharacterized protein</fullName>
    </submittedName>
</protein>
<feature type="region of interest" description="Disordered" evidence="4">
    <location>
        <begin position="209"/>
        <end position="243"/>
    </location>
</feature>
<feature type="compositionally biased region" description="Polar residues" evidence="4">
    <location>
        <begin position="224"/>
        <end position="240"/>
    </location>
</feature>
<dbReference type="GO" id="GO:0051315">
    <property type="term" value="P:attachment of mitotic spindle microtubules to kinetochore"/>
    <property type="evidence" value="ECO:0007669"/>
    <property type="project" value="TreeGrafter"/>
</dbReference>
<dbReference type="Proteomes" id="UP000583929">
    <property type="component" value="Unassembled WGS sequence"/>
</dbReference>
<comment type="subcellular location">
    <subcellularLocation>
        <location evidence="1">Nucleus</location>
    </subcellularLocation>
</comment>
<feature type="region of interest" description="Disordered" evidence="4">
    <location>
        <begin position="363"/>
        <end position="437"/>
    </location>
</feature>
<dbReference type="GO" id="GO:0000776">
    <property type="term" value="C:kinetochore"/>
    <property type="evidence" value="ECO:0007669"/>
    <property type="project" value="InterPro"/>
</dbReference>
<feature type="region of interest" description="Disordered" evidence="4">
    <location>
        <begin position="599"/>
        <end position="652"/>
    </location>
</feature>
<evidence type="ECO:0000313" key="6">
    <source>
        <dbReference type="Proteomes" id="UP000583929"/>
    </source>
</evidence>
<dbReference type="Gene3D" id="1.25.40.10">
    <property type="entry name" value="Tetratricopeptide repeat domain"/>
    <property type="match status" value="1"/>
</dbReference>
<dbReference type="GO" id="GO:0051455">
    <property type="term" value="P:spindle attachment to meiosis I kinetochore"/>
    <property type="evidence" value="ECO:0007669"/>
    <property type="project" value="TreeGrafter"/>
</dbReference>
<keyword evidence="6" id="KW-1185">Reference proteome</keyword>
<gene>
    <name evidence="5" type="ORF">G4B88_022786</name>
</gene>
<dbReference type="PANTHER" id="PTHR16684:SF11">
    <property type="entry name" value="CENTROMERE PROTEIN C"/>
    <property type="match status" value="1"/>
</dbReference>
<dbReference type="GO" id="GO:0051382">
    <property type="term" value="P:kinetochore assembly"/>
    <property type="evidence" value="ECO:0007669"/>
    <property type="project" value="InterPro"/>
</dbReference>
<comment type="caution">
    <text evidence="5">The sequence shown here is derived from an EMBL/GenBank/DDBJ whole genome shotgun (WGS) entry which is preliminary data.</text>
</comment>
<sequence length="835" mass="92031">MVTGHLASDLVDPLQEYSGFALFSHNFDFLPESSEPYNFDRELQVIHNNLNSAALRSPHKLRDQAKVIVDGNSKSLNSKVAMDSNNIVPGMAEGNPRERRPALGRKRARFSLKPNSSQPAKSLEQPKLDLKNLKDPEEFFMAYERHENAKKEIRKQMGSTQSDSDEENPSKIGRSRRPGMLRRSVKYKHLYSSEISETNKNVMPSQVTVDSSVCSPNHHISEPESANNFMSEETELTGSKQNEEGNDRILDQLLYCNSEELDGNRTINFLQEHLQIKPIELGKLRLPDFQDIPKVDLKSSRGGKLPKRSHVLSNIDNMLKGLSSKRPMQLRQGAESPLHHVASPTPSKSPLASLSVLKQRLSHPNSLKDPFSSHDIDDSPSPNPPTIERNKNTAQSGMKSPLFERDENLEDSNPGSPEASIRVFNSTTPDKFRNDDRSELDGVIDVGLSASQVPVDDNILDSFINEDGDAQASGANVDENAVTRCGMKSRLFEGNENVEDSNIGSPNAARSKLDGVTDVGSSASQVTMNDNITDCYLDNSAMNGNLCGLDADRDAQASGADVGDEVEDLQQETVVSTNSGLHLGESTPDNLNAIQSHLDEQRPASADGRSTDMHSGVPDNGSEQHTEMVEETSRIPLAKKRKEKSDLQNVKKRREISVTGRKSLAGLPTVIGLKYSSPDKGNGKLALKGGGSATEFASRRSRALIAASNYTKPTCSWSPSLKNTLHRLRCRNSLTPSLVARVIDPFLLPHHSLVLGFFNWAAQQPGFSHTFITYQSILKSLSCSPQFNVIDALLKQVKTQKVTLHYSIYGSIKFRPKICNSLLATLIFAGYFEHA</sequence>
<dbReference type="GO" id="GO:0005634">
    <property type="term" value="C:nucleus"/>
    <property type="evidence" value="ECO:0007669"/>
    <property type="project" value="UniProtKB-SubCell"/>
</dbReference>
<keyword evidence="3" id="KW-0539">Nucleus</keyword>
<feature type="region of interest" description="Disordered" evidence="4">
    <location>
        <begin position="152"/>
        <end position="180"/>
    </location>
</feature>
<evidence type="ECO:0000256" key="3">
    <source>
        <dbReference type="ARBA" id="ARBA00023242"/>
    </source>
</evidence>
<dbReference type="AlphaFoldDB" id="A0A7J6HWR2"/>
<evidence type="ECO:0000256" key="1">
    <source>
        <dbReference type="ARBA" id="ARBA00004123"/>
    </source>
</evidence>
<dbReference type="InterPro" id="IPR011990">
    <property type="entry name" value="TPR-like_helical_dom_sf"/>
</dbReference>
<feature type="compositionally biased region" description="Basic and acidic residues" evidence="4">
    <location>
        <begin position="622"/>
        <end position="633"/>
    </location>
</feature>
<dbReference type="InterPro" id="IPR028386">
    <property type="entry name" value="CENP-C/Mif2/cnp3"/>
</dbReference>
<accession>A0A7J6HWR2</accession>
<proteinExistence type="inferred from homology"/>
<comment type="similarity">
    <text evidence="2">Belongs to the CENP-C/MIF2 family.</text>
</comment>